<dbReference type="EMBL" id="CADCWN010000409">
    <property type="protein sequence ID" value="CAA9590576.1"/>
    <property type="molecule type" value="Genomic_DNA"/>
</dbReference>
<protein>
    <submittedName>
        <fullName evidence="1">Uncharacterized protein</fullName>
    </submittedName>
</protein>
<name>A0A6J4VYR4_9BACT</name>
<evidence type="ECO:0000313" key="1">
    <source>
        <dbReference type="EMBL" id="CAA9590576.1"/>
    </source>
</evidence>
<gene>
    <name evidence="1" type="ORF">AVDCRST_MAG18-5072</name>
</gene>
<organism evidence="1">
    <name type="scientific">uncultured Thermomicrobiales bacterium</name>
    <dbReference type="NCBI Taxonomy" id="1645740"/>
    <lineage>
        <taxon>Bacteria</taxon>
        <taxon>Pseudomonadati</taxon>
        <taxon>Thermomicrobiota</taxon>
        <taxon>Thermomicrobia</taxon>
        <taxon>Thermomicrobiales</taxon>
        <taxon>environmental samples</taxon>
    </lineage>
</organism>
<reference evidence="1" key="1">
    <citation type="submission" date="2020-02" db="EMBL/GenBank/DDBJ databases">
        <authorList>
            <person name="Meier V. D."/>
        </authorList>
    </citation>
    <scope>NUCLEOTIDE SEQUENCE</scope>
    <source>
        <strain evidence="1">AVDCRST_MAG18</strain>
    </source>
</reference>
<proteinExistence type="predicted"/>
<accession>A0A6J4VYR4</accession>
<dbReference type="AlphaFoldDB" id="A0A6J4VYR4"/>
<sequence>MATSEYEYRGLKAATWDVLRGDTAHWGERHVFLDVIR</sequence>